<dbReference type="InterPro" id="IPR006156">
    <property type="entry name" value="Dihydroneopterin_aldolase"/>
</dbReference>
<proteinExistence type="inferred from homology"/>
<evidence type="ECO:0000256" key="5">
    <source>
        <dbReference type="ARBA" id="ARBA00023239"/>
    </source>
</evidence>
<gene>
    <name evidence="8" type="primary">folB</name>
    <name evidence="8" type="ORF">GQN54_02835</name>
</gene>
<dbReference type="InterPro" id="IPR043133">
    <property type="entry name" value="GTP-CH-I_C/QueF"/>
</dbReference>
<dbReference type="GO" id="GO:0004150">
    <property type="term" value="F:dihydroneopterin aldolase activity"/>
    <property type="evidence" value="ECO:0007669"/>
    <property type="project" value="UniProtKB-UniRule"/>
</dbReference>
<evidence type="ECO:0000313" key="9">
    <source>
        <dbReference type="Proteomes" id="UP000470771"/>
    </source>
</evidence>
<keyword evidence="4 6" id="KW-0289">Folate biosynthesis</keyword>
<dbReference type="AlphaFoldDB" id="A0A6N9NEH6"/>
<dbReference type="Gene3D" id="3.30.1130.10">
    <property type="match status" value="1"/>
</dbReference>
<comment type="catalytic activity">
    <reaction evidence="1 6">
        <text>7,8-dihydroneopterin = 6-hydroxymethyl-7,8-dihydropterin + glycolaldehyde</text>
        <dbReference type="Rhea" id="RHEA:10540"/>
        <dbReference type="ChEBI" id="CHEBI:17001"/>
        <dbReference type="ChEBI" id="CHEBI:17071"/>
        <dbReference type="ChEBI" id="CHEBI:44841"/>
        <dbReference type="EC" id="4.1.2.25"/>
    </reaction>
</comment>
<dbReference type="RefSeq" id="WP_160631748.1">
    <property type="nucleotide sequence ID" value="NZ_WWNE01000003.1"/>
</dbReference>
<dbReference type="PANTHER" id="PTHR42844:SF1">
    <property type="entry name" value="DIHYDRONEOPTERIN ALDOLASE 1-RELATED"/>
    <property type="match status" value="1"/>
</dbReference>
<dbReference type="GO" id="GO:0005737">
    <property type="term" value="C:cytoplasm"/>
    <property type="evidence" value="ECO:0007669"/>
    <property type="project" value="TreeGrafter"/>
</dbReference>
<dbReference type="NCBIfam" id="TIGR00525">
    <property type="entry name" value="folB"/>
    <property type="match status" value="1"/>
</dbReference>
<dbReference type="Pfam" id="PF02152">
    <property type="entry name" value="FolB"/>
    <property type="match status" value="1"/>
</dbReference>
<evidence type="ECO:0000313" key="8">
    <source>
        <dbReference type="EMBL" id="NBG65036.1"/>
    </source>
</evidence>
<name>A0A6N9NEH6_9FLAO</name>
<protein>
    <recommendedName>
        <fullName evidence="6">7,8-dihydroneopterin aldolase</fullName>
        <ecNumber evidence="6">4.1.2.25</ecNumber>
    </recommendedName>
</protein>
<dbReference type="EC" id="4.1.2.25" evidence="6"/>
<comment type="similarity">
    <text evidence="3 6">Belongs to the DHNA family.</text>
</comment>
<evidence type="ECO:0000256" key="4">
    <source>
        <dbReference type="ARBA" id="ARBA00022909"/>
    </source>
</evidence>
<keyword evidence="9" id="KW-1185">Reference proteome</keyword>
<dbReference type="PANTHER" id="PTHR42844">
    <property type="entry name" value="DIHYDRONEOPTERIN ALDOLASE 1-RELATED"/>
    <property type="match status" value="1"/>
</dbReference>
<dbReference type="SMART" id="SM00905">
    <property type="entry name" value="FolB"/>
    <property type="match status" value="1"/>
</dbReference>
<evidence type="ECO:0000256" key="3">
    <source>
        <dbReference type="ARBA" id="ARBA00005708"/>
    </source>
</evidence>
<dbReference type="UniPathway" id="UPA00077">
    <property type="reaction ID" value="UER00154"/>
</dbReference>
<dbReference type="SUPFAM" id="SSF55620">
    <property type="entry name" value="Tetrahydrobiopterin biosynthesis enzymes-like"/>
    <property type="match status" value="1"/>
</dbReference>
<evidence type="ECO:0000256" key="6">
    <source>
        <dbReference type="RuleBase" id="RU362079"/>
    </source>
</evidence>
<dbReference type="EMBL" id="WWNE01000003">
    <property type="protein sequence ID" value="NBG65036.1"/>
    <property type="molecule type" value="Genomic_DNA"/>
</dbReference>
<sequence>MNKISIEGMVFYANHGFYEEENKIGGKFSVDLEFETRFESEASEKDNIDGTVNYEQVYAIVEGEMKITSKLLEHLAQRIIERMYKTFNNISNIRLKVSKLNPPLGGEVKAVSIILEK</sequence>
<evidence type="ECO:0000256" key="2">
    <source>
        <dbReference type="ARBA" id="ARBA00005013"/>
    </source>
</evidence>
<dbReference type="Proteomes" id="UP000470771">
    <property type="component" value="Unassembled WGS sequence"/>
</dbReference>
<evidence type="ECO:0000259" key="7">
    <source>
        <dbReference type="SMART" id="SM00905"/>
    </source>
</evidence>
<dbReference type="GO" id="GO:0046654">
    <property type="term" value="P:tetrahydrofolate biosynthetic process"/>
    <property type="evidence" value="ECO:0007669"/>
    <property type="project" value="UniProtKB-UniRule"/>
</dbReference>
<comment type="caution">
    <text evidence="8">The sequence shown here is derived from an EMBL/GenBank/DDBJ whole genome shotgun (WGS) entry which is preliminary data.</text>
</comment>
<comment type="function">
    <text evidence="6">Catalyzes the conversion of 7,8-dihydroneopterin to 6-hydroxymethyl-7,8-dihydropterin.</text>
</comment>
<dbReference type="GO" id="GO:0046656">
    <property type="term" value="P:folic acid biosynthetic process"/>
    <property type="evidence" value="ECO:0007669"/>
    <property type="project" value="UniProtKB-UniRule"/>
</dbReference>
<keyword evidence="5 6" id="KW-0456">Lyase</keyword>
<organism evidence="8 9">
    <name type="scientific">Acidiluteibacter ferrifornacis</name>
    <dbReference type="NCBI Taxonomy" id="2692424"/>
    <lineage>
        <taxon>Bacteria</taxon>
        <taxon>Pseudomonadati</taxon>
        <taxon>Bacteroidota</taxon>
        <taxon>Flavobacteriia</taxon>
        <taxon>Flavobacteriales</taxon>
        <taxon>Cryomorphaceae</taxon>
        <taxon>Acidiluteibacter</taxon>
    </lineage>
</organism>
<dbReference type="InterPro" id="IPR006157">
    <property type="entry name" value="FolB_dom"/>
</dbReference>
<feature type="domain" description="Dihydroneopterin aldolase/epimerase" evidence="7">
    <location>
        <begin position="4"/>
        <end position="117"/>
    </location>
</feature>
<reference evidence="8 9" key="1">
    <citation type="submission" date="2019-12" db="EMBL/GenBank/DDBJ databases">
        <authorList>
            <person name="Zhao J."/>
        </authorList>
    </citation>
    <scope>NUCLEOTIDE SEQUENCE [LARGE SCALE GENOMIC DNA]</scope>
    <source>
        <strain evidence="8 9">S-15</strain>
    </source>
</reference>
<comment type="pathway">
    <text evidence="2 6">Cofactor biosynthesis; tetrahydrofolate biosynthesis; 2-amino-4-hydroxy-6-hydroxymethyl-7,8-dihydropteridine diphosphate from 7,8-dihydroneopterin triphosphate: step 3/4.</text>
</comment>
<evidence type="ECO:0000256" key="1">
    <source>
        <dbReference type="ARBA" id="ARBA00001353"/>
    </source>
</evidence>
<dbReference type="NCBIfam" id="TIGR00526">
    <property type="entry name" value="folB_dom"/>
    <property type="match status" value="1"/>
</dbReference>
<accession>A0A6N9NEH6</accession>